<name>A0A7W5Z5H3_9HYPH</name>
<dbReference type="Proteomes" id="UP000537592">
    <property type="component" value="Unassembled WGS sequence"/>
</dbReference>
<evidence type="ECO:0000313" key="2">
    <source>
        <dbReference type="EMBL" id="MBB3810210.1"/>
    </source>
</evidence>
<comment type="caution">
    <text evidence="2">The sequence shown here is derived from an EMBL/GenBank/DDBJ whole genome shotgun (WGS) entry which is preliminary data.</text>
</comment>
<gene>
    <name evidence="2" type="ORF">FHS81_002306</name>
</gene>
<organism evidence="2 3">
    <name type="scientific">Pseudochelatococcus contaminans</name>
    <dbReference type="NCBI Taxonomy" id="1538103"/>
    <lineage>
        <taxon>Bacteria</taxon>
        <taxon>Pseudomonadati</taxon>
        <taxon>Pseudomonadota</taxon>
        <taxon>Alphaproteobacteria</taxon>
        <taxon>Hyphomicrobiales</taxon>
        <taxon>Chelatococcaceae</taxon>
        <taxon>Pseudochelatococcus</taxon>
    </lineage>
</organism>
<dbReference type="AlphaFoldDB" id="A0A7W5Z5H3"/>
<keyword evidence="3" id="KW-1185">Reference proteome</keyword>
<accession>A0A7W5Z5H3</accession>
<sequence length="77" mass="8821">MRVNPTPGRCKPKPRQSHKNCRHARMLRAGLLHLGDNGVGCPYVPKYDFEQQDLRLVSRQSAMKRYHFKEDEGGSLG</sequence>
<reference evidence="2 3" key="1">
    <citation type="submission" date="2020-08" db="EMBL/GenBank/DDBJ databases">
        <title>Genomic Encyclopedia of Type Strains, Phase IV (KMG-IV): sequencing the most valuable type-strain genomes for metagenomic binning, comparative biology and taxonomic classification.</title>
        <authorList>
            <person name="Goeker M."/>
        </authorList>
    </citation>
    <scope>NUCLEOTIDE SEQUENCE [LARGE SCALE GENOMIC DNA]</scope>
    <source>
        <strain evidence="2 3">DSM 28760</strain>
    </source>
</reference>
<evidence type="ECO:0000256" key="1">
    <source>
        <dbReference type="SAM" id="MobiDB-lite"/>
    </source>
</evidence>
<evidence type="ECO:0000313" key="3">
    <source>
        <dbReference type="Proteomes" id="UP000537592"/>
    </source>
</evidence>
<proteinExistence type="predicted"/>
<dbReference type="EMBL" id="JACICC010000005">
    <property type="protein sequence ID" value="MBB3810210.1"/>
    <property type="molecule type" value="Genomic_DNA"/>
</dbReference>
<feature type="region of interest" description="Disordered" evidence="1">
    <location>
        <begin position="1"/>
        <end position="21"/>
    </location>
</feature>
<feature type="compositionally biased region" description="Basic residues" evidence="1">
    <location>
        <begin position="10"/>
        <end position="21"/>
    </location>
</feature>
<protein>
    <submittedName>
        <fullName evidence="2">Uncharacterized protein</fullName>
    </submittedName>
</protein>